<protein>
    <submittedName>
        <fullName evidence="2">VOC family protein</fullName>
    </submittedName>
</protein>
<keyword evidence="3" id="KW-1185">Reference proteome</keyword>
<dbReference type="InterPro" id="IPR037523">
    <property type="entry name" value="VOC_core"/>
</dbReference>
<dbReference type="InterPro" id="IPR058997">
    <property type="entry name" value="YycE-like_C"/>
</dbReference>
<reference evidence="2 3" key="1">
    <citation type="submission" date="2024-06" db="EMBL/GenBank/DDBJ databases">
        <title>The Natural Products Discovery Center: Release of the First 8490 Sequenced Strains for Exploring Actinobacteria Biosynthetic Diversity.</title>
        <authorList>
            <person name="Kalkreuter E."/>
            <person name="Kautsar S.A."/>
            <person name="Yang D."/>
            <person name="Bader C.D."/>
            <person name="Teijaro C.N."/>
            <person name="Fluegel L."/>
            <person name="Davis C.M."/>
            <person name="Simpson J.R."/>
            <person name="Lauterbach L."/>
            <person name="Steele A.D."/>
            <person name="Gui C."/>
            <person name="Meng S."/>
            <person name="Li G."/>
            <person name="Viehrig K."/>
            <person name="Ye F."/>
            <person name="Su P."/>
            <person name="Kiefer A.F."/>
            <person name="Nichols A."/>
            <person name="Cepeda A.J."/>
            <person name="Yan W."/>
            <person name="Fan B."/>
            <person name="Jiang Y."/>
            <person name="Adhikari A."/>
            <person name="Zheng C.-J."/>
            <person name="Schuster L."/>
            <person name="Cowan T.M."/>
            <person name="Smanski M.J."/>
            <person name="Chevrette M.G."/>
            <person name="De Carvalho L.P.S."/>
            <person name="Shen B."/>
        </authorList>
    </citation>
    <scope>NUCLEOTIDE SEQUENCE [LARGE SCALE GENOMIC DNA]</scope>
    <source>
        <strain evidence="2 3">NPDC050403</strain>
    </source>
</reference>
<accession>A0ABV3G5M0</accession>
<dbReference type="EMBL" id="JBFAKC010000034">
    <property type="protein sequence ID" value="MEV0712975.1"/>
    <property type="molecule type" value="Genomic_DNA"/>
</dbReference>
<name>A0ABV3G5M0_9NOCA</name>
<dbReference type="CDD" id="cd06587">
    <property type="entry name" value="VOC"/>
    <property type="match status" value="1"/>
</dbReference>
<comment type="caution">
    <text evidence="2">The sequence shown here is derived from an EMBL/GenBank/DDBJ whole genome shotgun (WGS) entry which is preliminary data.</text>
</comment>
<dbReference type="RefSeq" id="WP_355089838.1">
    <property type="nucleotide sequence ID" value="NZ_JBFAKC010000034.1"/>
</dbReference>
<dbReference type="SUPFAM" id="SSF54593">
    <property type="entry name" value="Glyoxalase/Bleomycin resistance protein/Dihydroxybiphenyl dioxygenase"/>
    <property type="match status" value="1"/>
</dbReference>
<dbReference type="Gene3D" id="3.10.180.10">
    <property type="entry name" value="2,3-Dihydroxybiphenyl 1,2-Dioxygenase, domain 1"/>
    <property type="match status" value="1"/>
</dbReference>
<evidence type="ECO:0000313" key="2">
    <source>
        <dbReference type="EMBL" id="MEV0712975.1"/>
    </source>
</evidence>
<gene>
    <name evidence="2" type="ORF">AB0I48_36010</name>
</gene>
<dbReference type="PROSITE" id="PS51819">
    <property type="entry name" value="VOC"/>
    <property type="match status" value="1"/>
</dbReference>
<dbReference type="InterPro" id="IPR029068">
    <property type="entry name" value="Glyas_Bleomycin-R_OHBP_Dase"/>
</dbReference>
<proteinExistence type="predicted"/>
<evidence type="ECO:0000313" key="3">
    <source>
        <dbReference type="Proteomes" id="UP001551695"/>
    </source>
</evidence>
<evidence type="ECO:0000259" key="1">
    <source>
        <dbReference type="PROSITE" id="PS51819"/>
    </source>
</evidence>
<dbReference type="InterPro" id="IPR058998">
    <property type="entry name" value="YycE-like_N"/>
</dbReference>
<organism evidence="2 3">
    <name type="scientific">Nocardia aurea</name>
    <dbReference type="NCBI Taxonomy" id="2144174"/>
    <lineage>
        <taxon>Bacteria</taxon>
        <taxon>Bacillati</taxon>
        <taxon>Actinomycetota</taxon>
        <taxon>Actinomycetes</taxon>
        <taxon>Mycobacteriales</taxon>
        <taxon>Nocardiaceae</taxon>
        <taxon>Nocardia</taxon>
    </lineage>
</organism>
<feature type="domain" description="VOC" evidence="1">
    <location>
        <begin position="13"/>
        <end position="138"/>
    </location>
</feature>
<dbReference type="Pfam" id="PF22658">
    <property type="entry name" value="YycE-like_N"/>
    <property type="match status" value="1"/>
</dbReference>
<dbReference type="Proteomes" id="UP001551695">
    <property type="component" value="Unassembled WGS sequence"/>
</dbReference>
<dbReference type="Pfam" id="PF22659">
    <property type="entry name" value="YycE-like_C"/>
    <property type="match status" value="1"/>
</dbReference>
<sequence>MGTADDAWPASLPVAQVRIARPTDRLDDVVRFYVDGLGLRELSRFENHAGYDGVMIGLPGSGYHLEFTTHVDGSPGTAPSNENLLVLYFEGAAAMDGVVARLGEMGVESVVPENPFWEANGGKAFPDPDGWIVMLVPQPVF</sequence>